<feature type="region of interest" description="Disordered" evidence="1">
    <location>
        <begin position="39"/>
        <end position="63"/>
    </location>
</feature>
<dbReference type="HOGENOM" id="CLU_2910306_0_0_1"/>
<organism evidence="2 3">
    <name type="scientific">Pichia kudriavzevii</name>
    <name type="common">Yeast</name>
    <name type="synonym">Issatchenkia orientalis</name>
    <dbReference type="NCBI Taxonomy" id="4909"/>
    <lineage>
        <taxon>Eukaryota</taxon>
        <taxon>Fungi</taxon>
        <taxon>Dikarya</taxon>
        <taxon>Ascomycota</taxon>
        <taxon>Saccharomycotina</taxon>
        <taxon>Pichiomycetes</taxon>
        <taxon>Pichiales</taxon>
        <taxon>Pichiaceae</taxon>
        <taxon>Pichia</taxon>
    </lineage>
</organism>
<feature type="non-terminal residue" evidence="2">
    <location>
        <position position="63"/>
    </location>
</feature>
<dbReference type="AlphaFoldDB" id="A0A099NID0"/>
<comment type="caution">
    <text evidence="2">The sequence shown here is derived from an EMBL/GenBank/DDBJ whole genome shotgun (WGS) entry which is preliminary data.</text>
</comment>
<accession>A0A099NID0</accession>
<evidence type="ECO:0000313" key="3">
    <source>
        <dbReference type="Proteomes" id="UP000029867"/>
    </source>
</evidence>
<feature type="compositionally biased region" description="Low complexity" evidence="1">
    <location>
        <begin position="43"/>
        <end position="63"/>
    </location>
</feature>
<dbReference type="EMBL" id="JQFK01002270">
    <property type="protein sequence ID" value="KGK32433.1"/>
    <property type="molecule type" value="Genomic_DNA"/>
</dbReference>
<dbReference type="Proteomes" id="UP000029867">
    <property type="component" value="Unassembled WGS sequence"/>
</dbReference>
<evidence type="ECO:0000256" key="1">
    <source>
        <dbReference type="SAM" id="MobiDB-lite"/>
    </source>
</evidence>
<reference evidence="3" key="1">
    <citation type="journal article" date="2014" name="Microb. Cell Fact.">
        <title>Exploiting Issatchenkia orientalis SD108 for succinic acid production.</title>
        <authorList>
            <person name="Xiao H."/>
            <person name="Shao Z."/>
            <person name="Jiang Y."/>
            <person name="Dole S."/>
            <person name="Zhao H."/>
        </authorList>
    </citation>
    <scope>NUCLEOTIDE SEQUENCE [LARGE SCALE GENOMIC DNA]</scope>
    <source>
        <strain evidence="3">SD108</strain>
    </source>
</reference>
<proteinExistence type="predicted"/>
<sequence>MGMRSNLAAFLTDEFGDDDSSDRLSEILIDKNSLSTNSVKVINDSPPNVSSSESKSNINYIRV</sequence>
<evidence type="ECO:0000313" key="2">
    <source>
        <dbReference type="EMBL" id="KGK32433.1"/>
    </source>
</evidence>
<gene>
    <name evidence="2" type="ORF">JL09_g6960</name>
</gene>
<protein>
    <submittedName>
        <fullName evidence="2">Uncharacterized protein</fullName>
    </submittedName>
</protein>
<name>A0A099NID0_PICKU</name>